<evidence type="ECO:0000256" key="2">
    <source>
        <dbReference type="SAM" id="SignalP"/>
    </source>
</evidence>
<evidence type="ECO:0000313" key="3">
    <source>
        <dbReference type="EMBL" id="PIO34216.1"/>
    </source>
</evidence>
<accession>A0A2G9S248</accession>
<gene>
    <name evidence="3" type="ORF">AB205_0155110</name>
</gene>
<feature type="non-terminal residue" evidence="3">
    <location>
        <position position="241"/>
    </location>
</feature>
<name>A0A2G9S248_AQUCT</name>
<sequence length="241" mass="27879">MDSYTVLYLMLGLVQLKLLLEQTTQRRKKRPNRRYWVHPTVSRRLTKGHFHTLYHELRRYPQKFYDYAHMRVSTFDALLEILRPRLMRARTNMRLPVSAEERLLVTLRSGKRRRAPESGGRGGCTSSAADNGDLAANPPQRPPLSYTEPAAVKMDTSVVAADTEISIFKVPTYMYRSRSRRSNTTKRKLYLWDKKDVNFVWEPRRTTVQLSVKATQCRIAKNALVRKGVKSSGAEAVKNSH</sequence>
<dbReference type="OrthoDB" id="6597781at2759"/>
<evidence type="ECO:0000313" key="4">
    <source>
        <dbReference type="Proteomes" id="UP000228934"/>
    </source>
</evidence>
<protein>
    <submittedName>
        <fullName evidence="3">Uncharacterized protein</fullName>
    </submittedName>
</protein>
<proteinExistence type="predicted"/>
<dbReference type="AlphaFoldDB" id="A0A2G9S248"/>
<feature type="chain" id="PRO_5013849795" evidence="2">
    <location>
        <begin position="17"/>
        <end position="241"/>
    </location>
</feature>
<keyword evidence="2" id="KW-0732">Signal</keyword>
<evidence type="ECO:0000256" key="1">
    <source>
        <dbReference type="SAM" id="MobiDB-lite"/>
    </source>
</evidence>
<dbReference type="Proteomes" id="UP000228934">
    <property type="component" value="Unassembled WGS sequence"/>
</dbReference>
<organism evidence="3 4">
    <name type="scientific">Aquarana catesbeiana</name>
    <name type="common">American bullfrog</name>
    <name type="synonym">Rana catesbeiana</name>
    <dbReference type="NCBI Taxonomy" id="8400"/>
    <lineage>
        <taxon>Eukaryota</taxon>
        <taxon>Metazoa</taxon>
        <taxon>Chordata</taxon>
        <taxon>Craniata</taxon>
        <taxon>Vertebrata</taxon>
        <taxon>Euteleostomi</taxon>
        <taxon>Amphibia</taxon>
        <taxon>Batrachia</taxon>
        <taxon>Anura</taxon>
        <taxon>Neobatrachia</taxon>
        <taxon>Ranoidea</taxon>
        <taxon>Ranidae</taxon>
        <taxon>Aquarana</taxon>
    </lineage>
</organism>
<reference evidence="4" key="1">
    <citation type="journal article" date="2017" name="Nat. Commun.">
        <title>The North American bullfrog draft genome provides insight into hormonal regulation of long noncoding RNA.</title>
        <authorList>
            <person name="Hammond S.A."/>
            <person name="Warren R.L."/>
            <person name="Vandervalk B.P."/>
            <person name="Kucuk E."/>
            <person name="Khan H."/>
            <person name="Gibb E.A."/>
            <person name="Pandoh P."/>
            <person name="Kirk H."/>
            <person name="Zhao Y."/>
            <person name="Jones M."/>
            <person name="Mungall A.J."/>
            <person name="Coope R."/>
            <person name="Pleasance S."/>
            <person name="Moore R.A."/>
            <person name="Holt R.A."/>
            <person name="Round J.M."/>
            <person name="Ohora S."/>
            <person name="Walle B.V."/>
            <person name="Veldhoen N."/>
            <person name="Helbing C.C."/>
            <person name="Birol I."/>
        </authorList>
    </citation>
    <scope>NUCLEOTIDE SEQUENCE [LARGE SCALE GENOMIC DNA]</scope>
</reference>
<feature type="region of interest" description="Disordered" evidence="1">
    <location>
        <begin position="108"/>
        <end position="145"/>
    </location>
</feature>
<keyword evidence="4" id="KW-1185">Reference proteome</keyword>
<feature type="signal peptide" evidence="2">
    <location>
        <begin position="1"/>
        <end position="16"/>
    </location>
</feature>
<dbReference type="EMBL" id="KV927927">
    <property type="protein sequence ID" value="PIO34216.1"/>
    <property type="molecule type" value="Genomic_DNA"/>
</dbReference>